<dbReference type="PANTHER" id="PTHR36838">
    <property type="entry name" value="AUXIN EFFLUX CARRIER FAMILY PROTEIN"/>
    <property type="match status" value="1"/>
</dbReference>
<feature type="transmembrane region" description="Helical" evidence="7">
    <location>
        <begin position="260"/>
        <end position="277"/>
    </location>
</feature>
<dbReference type="KEGG" id="halg:HUG10_02075"/>
<gene>
    <name evidence="8" type="ORF">HUG10_02075</name>
</gene>
<dbReference type="EMBL" id="CP058529">
    <property type="protein sequence ID" value="QLG29395.1"/>
    <property type="molecule type" value="Genomic_DNA"/>
</dbReference>
<feature type="transmembrane region" description="Helical" evidence="7">
    <location>
        <begin position="160"/>
        <end position="178"/>
    </location>
</feature>
<feature type="transmembrane region" description="Helical" evidence="7">
    <location>
        <begin position="289"/>
        <end position="312"/>
    </location>
</feature>
<dbReference type="Proteomes" id="UP000509750">
    <property type="component" value="Chromosome"/>
</dbReference>
<evidence type="ECO:0000313" key="9">
    <source>
        <dbReference type="Proteomes" id="UP000509750"/>
    </source>
</evidence>
<dbReference type="GO" id="GO:0055085">
    <property type="term" value="P:transmembrane transport"/>
    <property type="evidence" value="ECO:0007669"/>
    <property type="project" value="InterPro"/>
</dbReference>
<reference evidence="8 9" key="1">
    <citation type="submission" date="2020-07" db="EMBL/GenBank/DDBJ databases">
        <title>Gai3-2, isolated from salt lake.</title>
        <authorList>
            <person name="Cui H."/>
            <person name="Shi X."/>
        </authorList>
    </citation>
    <scope>NUCLEOTIDE SEQUENCE [LARGE SCALE GENOMIC DNA]</scope>
    <source>
        <strain evidence="8 9">Gai3-2</strain>
    </source>
</reference>
<evidence type="ECO:0000256" key="6">
    <source>
        <dbReference type="ARBA" id="ARBA00023136"/>
    </source>
</evidence>
<dbReference type="GO" id="GO:0016020">
    <property type="term" value="C:membrane"/>
    <property type="evidence" value="ECO:0007669"/>
    <property type="project" value="UniProtKB-SubCell"/>
</dbReference>
<keyword evidence="2" id="KW-0813">Transport</keyword>
<evidence type="ECO:0000256" key="2">
    <source>
        <dbReference type="ARBA" id="ARBA00022448"/>
    </source>
</evidence>
<feature type="transmembrane region" description="Helical" evidence="7">
    <location>
        <begin position="126"/>
        <end position="148"/>
    </location>
</feature>
<sequence>MSLLDIFLGAVLPIVAISGVGFVLGRIKDVDPGPLNTGVVYVLAPALVLHSLATASLSGETIAKLTIAVTAYILGMVVLGEAVGRLLGESEPRLSALVLAATFPNCGNYGIPLSDFAFPGGGRATAVLYLAIQSVLIYTVGVYVASRAGGGGGLSGVKRVLRIPLVWAVPVALGARWLGVVPPVDGSAMTTLQLVGDSSIPVMLLILGIQLARTDYGTALSQVGVPSVLKMVVAPAVAVAVALVVGFSDPTVARVFVLESAMPAAITPVILVTEFAGDRQIGGVSIPEYVSTIVLVTTVASLPLLTGLIALLQGGFVV</sequence>
<dbReference type="PANTHER" id="PTHR36838:SF1">
    <property type="entry name" value="SLR1864 PROTEIN"/>
    <property type="match status" value="1"/>
</dbReference>
<evidence type="ECO:0000256" key="4">
    <source>
        <dbReference type="ARBA" id="ARBA00022692"/>
    </source>
</evidence>
<evidence type="ECO:0000256" key="5">
    <source>
        <dbReference type="ARBA" id="ARBA00022989"/>
    </source>
</evidence>
<organism evidence="8 9">
    <name type="scientific">Halorarum halophilum</name>
    <dbReference type="NCBI Taxonomy" id="2743090"/>
    <lineage>
        <taxon>Archaea</taxon>
        <taxon>Methanobacteriati</taxon>
        <taxon>Methanobacteriota</taxon>
        <taxon>Stenosarchaea group</taxon>
        <taxon>Halobacteria</taxon>
        <taxon>Halobacteriales</taxon>
        <taxon>Haloferacaceae</taxon>
        <taxon>Halorarum</taxon>
    </lineage>
</organism>
<feature type="transmembrane region" description="Helical" evidence="7">
    <location>
        <begin position="39"/>
        <end position="59"/>
    </location>
</feature>
<evidence type="ECO:0000256" key="1">
    <source>
        <dbReference type="ARBA" id="ARBA00004141"/>
    </source>
</evidence>
<feature type="transmembrane region" description="Helical" evidence="7">
    <location>
        <begin position="6"/>
        <end position="27"/>
    </location>
</feature>
<feature type="transmembrane region" description="Helical" evidence="7">
    <location>
        <begin position="228"/>
        <end position="248"/>
    </location>
</feature>
<keyword evidence="3" id="KW-1003">Cell membrane</keyword>
<feature type="transmembrane region" description="Helical" evidence="7">
    <location>
        <begin position="198"/>
        <end position="216"/>
    </location>
</feature>
<keyword evidence="4 7" id="KW-0812">Transmembrane</keyword>
<keyword evidence="9" id="KW-1185">Reference proteome</keyword>
<dbReference type="AlphaFoldDB" id="A0A7D5KNK9"/>
<protein>
    <submittedName>
        <fullName evidence="8">AEC family transporter</fullName>
    </submittedName>
</protein>
<evidence type="ECO:0000313" key="8">
    <source>
        <dbReference type="EMBL" id="QLG29395.1"/>
    </source>
</evidence>
<feature type="transmembrane region" description="Helical" evidence="7">
    <location>
        <begin position="65"/>
        <end position="87"/>
    </location>
</feature>
<dbReference type="InterPro" id="IPR004776">
    <property type="entry name" value="Mem_transp_PIN-like"/>
</dbReference>
<evidence type="ECO:0000256" key="3">
    <source>
        <dbReference type="ARBA" id="ARBA00022475"/>
    </source>
</evidence>
<accession>A0A7D5KNK9</accession>
<name>A0A7D5KNK9_9EURY</name>
<keyword evidence="5 7" id="KW-1133">Transmembrane helix</keyword>
<feature type="transmembrane region" description="Helical" evidence="7">
    <location>
        <begin position="94"/>
        <end position="114"/>
    </location>
</feature>
<proteinExistence type="predicted"/>
<dbReference type="Pfam" id="PF03547">
    <property type="entry name" value="Mem_trans"/>
    <property type="match status" value="2"/>
</dbReference>
<evidence type="ECO:0000256" key="7">
    <source>
        <dbReference type="SAM" id="Phobius"/>
    </source>
</evidence>
<comment type="subcellular location">
    <subcellularLocation>
        <location evidence="1">Membrane</location>
        <topology evidence="1">Multi-pass membrane protein</topology>
    </subcellularLocation>
</comment>
<keyword evidence="6 7" id="KW-0472">Membrane</keyword>